<evidence type="ECO:0000256" key="1">
    <source>
        <dbReference type="SAM" id="Phobius"/>
    </source>
</evidence>
<sequence>MMLFILWSAIVRANELTGMHILPLNEKVVSIEIYIACIAYSRVVCVGFVNFVEKRLGRRSKEKKIMVCACFGYHR</sequence>
<reference evidence="2" key="2">
    <citation type="submission" date="2017-06" db="EMBL/GenBank/DDBJ databases">
        <title>WGS assembly of Brachypodium distachyon.</title>
        <authorList>
            <consortium name="The International Brachypodium Initiative"/>
            <person name="Lucas S."/>
            <person name="Harmon-Smith M."/>
            <person name="Lail K."/>
            <person name="Tice H."/>
            <person name="Grimwood J."/>
            <person name="Bruce D."/>
            <person name="Barry K."/>
            <person name="Shu S."/>
            <person name="Lindquist E."/>
            <person name="Wang M."/>
            <person name="Pitluck S."/>
            <person name="Vogel J.P."/>
            <person name="Garvin D.F."/>
            <person name="Mockler T.C."/>
            <person name="Schmutz J."/>
            <person name="Rokhsar D."/>
            <person name="Bevan M.W."/>
        </authorList>
    </citation>
    <scope>NUCLEOTIDE SEQUENCE</scope>
    <source>
        <strain evidence="2">Bd21</strain>
    </source>
</reference>
<dbReference type="AlphaFoldDB" id="A0A0Q3G8W5"/>
<dbReference type="Proteomes" id="UP000008810">
    <property type="component" value="Chromosome 2"/>
</dbReference>
<keyword evidence="1" id="KW-1133">Transmembrane helix</keyword>
<dbReference type="EMBL" id="CM000881">
    <property type="protein sequence ID" value="KQK07799.1"/>
    <property type="molecule type" value="Genomic_DNA"/>
</dbReference>
<evidence type="ECO:0000313" key="4">
    <source>
        <dbReference type="Proteomes" id="UP000008810"/>
    </source>
</evidence>
<reference evidence="2 3" key="1">
    <citation type="journal article" date="2010" name="Nature">
        <title>Genome sequencing and analysis of the model grass Brachypodium distachyon.</title>
        <authorList>
            <consortium name="International Brachypodium Initiative"/>
        </authorList>
    </citation>
    <scope>NUCLEOTIDE SEQUENCE [LARGE SCALE GENOMIC DNA]</scope>
    <source>
        <strain evidence="2 3">Bd21</strain>
    </source>
</reference>
<protein>
    <submittedName>
        <fullName evidence="2 3">Uncharacterized protein</fullName>
    </submittedName>
</protein>
<organism evidence="2">
    <name type="scientific">Brachypodium distachyon</name>
    <name type="common">Purple false brome</name>
    <name type="synonym">Trachynia distachya</name>
    <dbReference type="NCBI Taxonomy" id="15368"/>
    <lineage>
        <taxon>Eukaryota</taxon>
        <taxon>Viridiplantae</taxon>
        <taxon>Streptophyta</taxon>
        <taxon>Embryophyta</taxon>
        <taxon>Tracheophyta</taxon>
        <taxon>Spermatophyta</taxon>
        <taxon>Magnoliopsida</taxon>
        <taxon>Liliopsida</taxon>
        <taxon>Poales</taxon>
        <taxon>Poaceae</taxon>
        <taxon>BOP clade</taxon>
        <taxon>Pooideae</taxon>
        <taxon>Stipodae</taxon>
        <taxon>Brachypodieae</taxon>
        <taxon>Brachypodium</taxon>
    </lineage>
</organism>
<keyword evidence="4" id="KW-1185">Reference proteome</keyword>
<evidence type="ECO:0000313" key="2">
    <source>
        <dbReference type="EMBL" id="KQK07799.1"/>
    </source>
</evidence>
<dbReference type="EnsemblPlants" id="KQK07799">
    <property type="protein sequence ID" value="KQK07799"/>
    <property type="gene ID" value="BRADI_2g37705v3"/>
</dbReference>
<dbReference type="InParanoid" id="A0A0Q3G8W5"/>
<proteinExistence type="predicted"/>
<dbReference type="Gramene" id="KQK07799">
    <property type="protein sequence ID" value="KQK07799"/>
    <property type="gene ID" value="BRADI_2g37705v3"/>
</dbReference>
<keyword evidence="1" id="KW-0472">Membrane</keyword>
<keyword evidence="1" id="KW-0812">Transmembrane</keyword>
<accession>A0A0Q3G8W5</accession>
<feature type="transmembrane region" description="Helical" evidence="1">
    <location>
        <begin position="29"/>
        <end position="52"/>
    </location>
</feature>
<name>A0A0Q3G8W5_BRADI</name>
<evidence type="ECO:0000313" key="3">
    <source>
        <dbReference type="EnsemblPlants" id="KQK07799"/>
    </source>
</evidence>
<reference evidence="3" key="3">
    <citation type="submission" date="2018-08" db="UniProtKB">
        <authorList>
            <consortium name="EnsemblPlants"/>
        </authorList>
    </citation>
    <scope>IDENTIFICATION</scope>
    <source>
        <strain evidence="3">cv. Bd21</strain>
    </source>
</reference>
<gene>
    <name evidence="2" type="ORF">BRADI_2g37705v3</name>
</gene>